<organism evidence="2 3">
    <name type="scientific">Undibacterium luofuense</name>
    <dbReference type="NCBI Taxonomy" id="2828733"/>
    <lineage>
        <taxon>Bacteria</taxon>
        <taxon>Pseudomonadati</taxon>
        <taxon>Pseudomonadota</taxon>
        <taxon>Betaproteobacteria</taxon>
        <taxon>Burkholderiales</taxon>
        <taxon>Oxalobacteraceae</taxon>
        <taxon>Undibacterium</taxon>
    </lineage>
</organism>
<evidence type="ECO:0000313" key="2">
    <source>
        <dbReference type="EMBL" id="MBR7783975.1"/>
    </source>
</evidence>
<dbReference type="RefSeq" id="WP_212689239.1">
    <property type="nucleotide sequence ID" value="NZ_JAGSPN010000016.1"/>
</dbReference>
<dbReference type="EMBL" id="JAGSPN010000016">
    <property type="protein sequence ID" value="MBR7783975.1"/>
    <property type="molecule type" value="Genomic_DNA"/>
</dbReference>
<evidence type="ECO:0000256" key="1">
    <source>
        <dbReference type="SAM" id="MobiDB-lite"/>
    </source>
</evidence>
<gene>
    <name evidence="2" type="ORF">KDM89_17655</name>
</gene>
<feature type="region of interest" description="Disordered" evidence="1">
    <location>
        <begin position="1"/>
        <end position="22"/>
    </location>
</feature>
<name>A0A941DQ40_9BURK</name>
<comment type="caution">
    <text evidence="2">The sequence shown here is derived from an EMBL/GenBank/DDBJ whole genome shotgun (WGS) entry which is preliminary data.</text>
</comment>
<dbReference type="Proteomes" id="UP000680067">
    <property type="component" value="Unassembled WGS sequence"/>
</dbReference>
<protein>
    <submittedName>
        <fullName evidence="2">Uncharacterized protein</fullName>
    </submittedName>
</protein>
<accession>A0A941DQ40</accession>
<reference evidence="2" key="1">
    <citation type="submission" date="2021-04" db="EMBL/GenBank/DDBJ databases">
        <title>novel species isolated from subtropical streams in China.</title>
        <authorList>
            <person name="Lu H."/>
        </authorList>
    </citation>
    <scope>NUCLEOTIDE SEQUENCE</scope>
    <source>
        <strain evidence="2">LFS511W</strain>
    </source>
</reference>
<evidence type="ECO:0000313" key="3">
    <source>
        <dbReference type="Proteomes" id="UP000680067"/>
    </source>
</evidence>
<proteinExistence type="predicted"/>
<dbReference type="AlphaFoldDB" id="A0A941DQ40"/>
<keyword evidence="3" id="KW-1185">Reference proteome</keyword>
<sequence>MKAKPGRSIACTTRPTRKEEHLQADNHADIVICVFRRPGLSADDRRIAVLNSAFGAFSGVFRQFRATAAKSRLQPAMGRLPVGESRNEWPNKKAPELYSCGASAIAPAREPDAVP</sequence>